<dbReference type="InterPro" id="IPR033326">
    <property type="entry name" value="BAH1"/>
</dbReference>
<evidence type="ECO:0000313" key="1">
    <source>
        <dbReference type="EMBL" id="KAI3927763.1"/>
    </source>
</evidence>
<keyword evidence="2" id="KW-1185">Reference proteome</keyword>
<dbReference type="Proteomes" id="UP001202328">
    <property type="component" value="Unassembled WGS sequence"/>
</dbReference>
<name>A0AAD4SWK2_9MAGN</name>
<sequence length="109" mass="13046">MIFQGLKAAEPKCKCPVCREVGVYANPIHMIELDLLLKNRRRDYWKERMLEERSEMVKQSKEYTGSRRPNMSLDIDSLIALLFFRGRGKKRKKRNENFALYLVLEHRML</sequence>
<accession>A0AAD4SWK2</accession>
<proteinExistence type="predicted"/>
<protein>
    <submittedName>
        <fullName evidence="1">Uncharacterized protein</fullName>
    </submittedName>
</protein>
<reference evidence="1" key="1">
    <citation type="submission" date="2022-04" db="EMBL/GenBank/DDBJ databases">
        <title>A functionally conserved STORR gene fusion in Papaver species that diverged 16.8 million years ago.</title>
        <authorList>
            <person name="Catania T."/>
        </authorList>
    </citation>
    <scope>NUCLEOTIDE SEQUENCE</scope>
    <source>
        <strain evidence="1">S-188037</strain>
    </source>
</reference>
<dbReference type="AlphaFoldDB" id="A0AAD4SWK2"/>
<comment type="caution">
    <text evidence="1">The sequence shown here is derived from an EMBL/GenBank/DDBJ whole genome shotgun (WGS) entry which is preliminary data.</text>
</comment>
<dbReference type="PANTHER" id="PTHR46764:SF2">
    <property type="entry name" value="E3 UBIQUITIN-PROTEIN LIGASE BAH1-LIKE-RELATED"/>
    <property type="match status" value="1"/>
</dbReference>
<dbReference type="PANTHER" id="PTHR46764">
    <property type="entry name" value="E3 UBIQUITIN-PROTEIN LIGASE BAH1"/>
    <property type="match status" value="1"/>
</dbReference>
<evidence type="ECO:0000313" key="2">
    <source>
        <dbReference type="Proteomes" id="UP001202328"/>
    </source>
</evidence>
<gene>
    <name evidence="1" type="ORF">MKW98_023364</name>
</gene>
<dbReference type="EMBL" id="JAJJMB010007708">
    <property type="protein sequence ID" value="KAI3927763.1"/>
    <property type="molecule type" value="Genomic_DNA"/>
</dbReference>
<organism evidence="1 2">
    <name type="scientific">Papaver atlanticum</name>
    <dbReference type="NCBI Taxonomy" id="357466"/>
    <lineage>
        <taxon>Eukaryota</taxon>
        <taxon>Viridiplantae</taxon>
        <taxon>Streptophyta</taxon>
        <taxon>Embryophyta</taxon>
        <taxon>Tracheophyta</taxon>
        <taxon>Spermatophyta</taxon>
        <taxon>Magnoliopsida</taxon>
        <taxon>Ranunculales</taxon>
        <taxon>Papaveraceae</taxon>
        <taxon>Papaveroideae</taxon>
        <taxon>Papaver</taxon>
    </lineage>
</organism>